<evidence type="ECO:0000313" key="2">
    <source>
        <dbReference type="Proteomes" id="UP000054776"/>
    </source>
</evidence>
<sequence>MFKLKPQKWLSKTKIACYTQLCYLSHEFCET</sequence>
<dbReference type="AlphaFoldDB" id="A0A0V0Z4J6"/>
<gene>
    <name evidence="1" type="ORF">T01_11359</name>
</gene>
<dbReference type="Proteomes" id="UP000054776">
    <property type="component" value="Unassembled WGS sequence"/>
</dbReference>
<comment type="caution">
    <text evidence="1">The sequence shown here is derived from an EMBL/GenBank/DDBJ whole genome shotgun (WGS) entry which is preliminary data.</text>
</comment>
<protein>
    <submittedName>
        <fullName evidence="1">Uncharacterized protein</fullName>
    </submittedName>
</protein>
<reference evidence="1 2" key="1">
    <citation type="submission" date="2015-01" db="EMBL/GenBank/DDBJ databases">
        <title>Evolution of Trichinella species and genotypes.</title>
        <authorList>
            <person name="Korhonen P.K."/>
            <person name="Edoardo P."/>
            <person name="Giuseppe L.R."/>
            <person name="Gasser R.B."/>
        </authorList>
    </citation>
    <scope>NUCLEOTIDE SEQUENCE [LARGE SCALE GENOMIC DNA]</scope>
    <source>
        <strain evidence="1">ISS3</strain>
    </source>
</reference>
<evidence type="ECO:0000313" key="1">
    <source>
        <dbReference type="EMBL" id="KRY07293.1"/>
    </source>
</evidence>
<keyword evidence="2" id="KW-1185">Reference proteome</keyword>
<organism evidence="1 2">
    <name type="scientific">Trichinella spiralis</name>
    <name type="common">Trichina worm</name>
    <dbReference type="NCBI Taxonomy" id="6334"/>
    <lineage>
        <taxon>Eukaryota</taxon>
        <taxon>Metazoa</taxon>
        <taxon>Ecdysozoa</taxon>
        <taxon>Nematoda</taxon>
        <taxon>Enoplea</taxon>
        <taxon>Dorylaimia</taxon>
        <taxon>Trichinellida</taxon>
        <taxon>Trichinellidae</taxon>
        <taxon>Trichinella</taxon>
    </lineage>
</organism>
<dbReference type="EMBL" id="JYDH01002818">
    <property type="protein sequence ID" value="KRY07293.1"/>
    <property type="molecule type" value="Genomic_DNA"/>
</dbReference>
<name>A0A0V0Z4J6_TRISP</name>
<proteinExistence type="predicted"/>
<dbReference type="InParanoid" id="A0A0V0Z4J6"/>
<accession>A0A0V0Z4J6</accession>